<feature type="compositionally biased region" description="Basic and acidic residues" evidence="1">
    <location>
        <begin position="162"/>
        <end position="183"/>
    </location>
</feature>
<dbReference type="GO" id="GO:0070652">
    <property type="term" value="C:HAUS complex"/>
    <property type="evidence" value="ECO:0000318"/>
    <property type="project" value="GO_Central"/>
</dbReference>
<dbReference type="InParanoid" id="K7E425"/>
<dbReference type="HOGENOM" id="CLU_065168_1_0_1"/>
<dbReference type="AlphaFoldDB" id="K7E425"/>
<dbReference type="GeneTree" id="ENSGT00390000003937"/>
<dbReference type="eggNOG" id="ENOG502RYVK">
    <property type="taxonomic scope" value="Eukaryota"/>
</dbReference>
<dbReference type="GO" id="GO:0031023">
    <property type="term" value="P:microtubule organizing center organization"/>
    <property type="evidence" value="ECO:0000318"/>
    <property type="project" value="GO_Central"/>
</dbReference>
<reference evidence="2" key="3">
    <citation type="submission" date="2025-09" db="UniProtKB">
        <authorList>
            <consortium name="Ensembl"/>
        </authorList>
    </citation>
    <scope>IDENTIFICATION</scope>
</reference>
<dbReference type="InterPro" id="IPR029711">
    <property type="entry name" value="Haus7-like"/>
</dbReference>
<evidence type="ECO:0000313" key="3">
    <source>
        <dbReference type="Proteomes" id="UP000002280"/>
    </source>
</evidence>
<dbReference type="Proteomes" id="UP000002280">
    <property type="component" value="Chromosome X"/>
</dbReference>
<feature type="region of interest" description="Disordered" evidence="1">
    <location>
        <begin position="148"/>
        <end position="183"/>
    </location>
</feature>
<evidence type="ECO:0000313" key="2">
    <source>
        <dbReference type="Ensembl" id="ENSMODP00000040527.2"/>
    </source>
</evidence>
<accession>K7E425</accession>
<sequence>MAICFFSFLTQMMDCPFLSGLYTSRQKTAKQFLCTPSLYRLDILAWLFTRLYPSFQESFEAWQDSNDEDKIIELTKLGNELMLCGPNDQDLIKGCVRDKRQLGFMKELLTLIENMNTEFSGNFSSMGKNMSNLKQKEGQATADLHKEITGPKSNSVPQAAESHLEKEENRNGKAMESKKSKVEELSDKLTKLTEMLQTHNREVFNSQDRVNRLFYPGPSRFHKQDSRAANGVTNTSEEGTTRAERPRQGKGYFGRGNFTGMQPQNPKPVTSQNMPFGLRHMGRGLGNSHNGQ</sequence>
<dbReference type="PANTHER" id="PTHR14352:SF2">
    <property type="entry name" value="HAUS AUGMIN-LIKE COMPLEX SUBUNIT 7"/>
    <property type="match status" value="1"/>
</dbReference>
<reference evidence="2" key="2">
    <citation type="submission" date="2025-08" db="UniProtKB">
        <authorList>
            <consortium name="Ensembl"/>
        </authorList>
    </citation>
    <scope>IDENTIFICATION</scope>
</reference>
<reference evidence="2 3" key="1">
    <citation type="journal article" date="2007" name="Nature">
        <title>Genome of the marsupial Monodelphis domestica reveals innovation in non-coding sequences.</title>
        <authorList>
            <person name="Mikkelsen T.S."/>
            <person name="Wakefield M.J."/>
            <person name="Aken B."/>
            <person name="Amemiya C.T."/>
            <person name="Chang J.L."/>
            <person name="Duke S."/>
            <person name="Garber M."/>
            <person name="Gentles A.J."/>
            <person name="Goodstadt L."/>
            <person name="Heger A."/>
            <person name="Jurka J."/>
            <person name="Kamal M."/>
            <person name="Mauceli E."/>
            <person name="Searle S.M."/>
            <person name="Sharpe T."/>
            <person name="Baker M.L."/>
            <person name="Batzer M.A."/>
            <person name="Benos P.V."/>
            <person name="Belov K."/>
            <person name="Clamp M."/>
            <person name="Cook A."/>
            <person name="Cuff J."/>
            <person name="Das R."/>
            <person name="Davidow L."/>
            <person name="Deakin J.E."/>
            <person name="Fazzari M.J."/>
            <person name="Glass J.L."/>
            <person name="Grabherr M."/>
            <person name="Greally J.M."/>
            <person name="Gu W."/>
            <person name="Hore T.A."/>
            <person name="Huttley G.A."/>
            <person name="Kleber M."/>
            <person name="Jirtle R.L."/>
            <person name="Koina E."/>
            <person name="Lee J.T."/>
            <person name="Mahony S."/>
            <person name="Marra M.A."/>
            <person name="Miller R.D."/>
            <person name="Nicholls R.D."/>
            <person name="Oda M."/>
            <person name="Papenfuss A.T."/>
            <person name="Parra Z.E."/>
            <person name="Pollock D.D."/>
            <person name="Ray D.A."/>
            <person name="Schein J.E."/>
            <person name="Speed T.P."/>
            <person name="Thompson K."/>
            <person name="VandeBerg J.L."/>
            <person name="Wade C.M."/>
            <person name="Walker J.A."/>
            <person name="Waters P.D."/>
            <person name="Webber C."/>
            <person name="Weidman J.R."/>
            <person name="Xie X."/>
            <person name="Zody M.C."/>
            <person name="Baldwin J."/>
            <person name="Abdouelleil A."/>
            <person name="Abdulkadir J."/>
            <person name="Abebe A."/>
            <person name="Abera B."/>
            <person name="Abreu J."/>
            <person name="Acer S.C."/>
            <person name="Aftuck L."/>
            <person name="Alexander A."/>
            <person name="An P."/>
            <person name="Anderson E."/>
            <person name="Anderson S."/>
            <person name="Arachi H."/>
            <person name="Azer M."/>
            <person name="Bachantsang P."/>
            <person name="Barry A."/>
            <person name="Bayul T."/>
            <person name="Berlin A."/>
            <person name="Bessette D."/>
            <person name="Bloom T."/>
            <person name="Bloom T."/>
            <person name="Boguslavskiy L."/>
            <person name="Bonnet C."/>
            <person name="Boukhgalter B."/>
            <person name="Bourzgui I."/>
            <person name="Brown A."/>
            <person name="Cahill P."/>
            <person name="Channer S."/>
            <person name="Cheshatsang Y."/>
            <person name="Chuda L."/>
            <person name="Citroen M."/>
            <person name="Collymore A."/>
            <person name="Cooke P."/>
            <person name="Costello M."/>
            <person name="D'Aco K."/>
            <person name="Daza R."/>
            <person name="De Haan G."/>
            <person name="DeGray S."/>
            <person name="DeMaso C."/>
            <person name="Dhargay N."/>
            <person name="Dooley K."/>
            <person name="Dooley E."/>
            <person name="Doricent M."/>
            <person name="Dorje P."/>
            <person name="Dorjee K."/>
            <person name="Dupes A."/>
            <person name="Elong R."/>
            <person name="Falk J."/>
            <person name="Farina A."/>
            <person name="Faro S."/>
            <person name="Ferguson D."/>
            <person name="Fisher S."/>
            <person name="Foley C.D."/>
            <person name="Franke A."/>
            <person name="Friedrich D."/>
            <person name="Gadbois L."/>
            <person name="Gearin G."/>
            <person name="Gearin C.R."/>
            <person name="Giannoukos G."/>
            <person name="Goode T."/>
            <person name="Graham J."/>
            <person name="Grandbois E."/>
            <person name="Grewal S."/>
            <person name="Gyaltsen K."/>
            <person name="Hafez N."/>
            <person name="Hagos B."/>
            <person name="Hall J."/>
            <person name="Henson C."/>
            <person name="Hollinger A."/>
            <person name="Honan T."/>
            <person name="Huard M.D."/>
            <person name="Hughes L."/>
            <person name="Hurhula B."/>
            <person name="Husby M.E."/>
            <person name="Kamat A."/>
            <person name="Kanga B."/>
            <person name="Kashin S."/>
            <person name="Khazanovich D."/>
            <person name="Kisner P."/>
            <person name="Lance K."/>
            <person name="Lara M."/>
            <person name="Lee W."/>
            <person name="Lennon N."/>
            <person name="Letendre F."/>
            <person name="LeVine R."/>
            <person name="Lipovsky A."/>
            <person name="Liu X."/>
            <person name="Liu J."/>
            <person name="Liu S."/>
            <person name="Lokyitsang T."/>
            <person name="Lokyitsang Y."/>
            <person name="Lubonja R."/>
            <person name="Lui A."/>
            <person name="MacDonald P."/>
            <person name="Magnisalis V."/>
            <person name="Maru K."/>
            <person name="Matthews C."/>
            <person name="McCusker W."/>
            <person name="McDonough S."/>
            <person name="Mehta T."/>
            <person name="Meldrim J."/>
            <person name="Meneus L."/>
            <person name="Mihai O."/>
            <person name="Mihalev A."/>
            <person name="Mihova T."/>
            <person name="Mittelman R."/>
            <person name="Mlenga V."/>
            <person name="Montmayeur A."/>
            <person name="Mulrain L."/>
            <person name="Navidi A."/>
            <person name="Naylor J."/>
            <person name="Negash T."/>
            <person name="Nguyen T."/>
            <person name="Nguyen N."/>
            <person name="Nicol R."/>
            <person name="Norbu C."/>
            <person name="Norbu N."/>
            <person name="Novod N."/>
            <person name="O'Neill B."/>
            <person name="Osman S."/>
            <person name="Markiewicz E."/>
            <person name="Oyono O.L."/>
            <person name="Patti C."/>
            <person name="Phunkhang P."/>
            <person name="Pierre F."/>
            <person name="Priest M."/>
            <person name="Raghuraman S."/>
            <person name="Rege F."/>
            <person name="Reyes R."/>
            <person name="Rise C."/>
            <person name="Rogov P."/>
            <person name="Ross K."/>
            <person name="Ryan E."/>
            <person name="Settipalli S."/>
            <person name="Shea T."/>
            <person name="Sherpa N."/>
            <person name="Shi L."/>
            <person name="Shih D."/>
            <person name="Sparrow T."/>
            <person name="Spaulding J."/>
            <person name="Stalker J."/>
            <person name="Stange-Thomann N."/>
            <person name="Stavropoulos S."/>
            <person name="Stone C."/>
            <person name="Strader C."/>
            <person name="Tesfaye S."/>
            <person name="Thomson T."/>
            <person name="Thoulutsang Y."/>
            <person name="Thoulutsang D."/>
            <person name="Topham K."/>
            <person name="Topping I."/>
            <person name="Tsamla T."/>
            <person name="Vassiliev H."/>
            <person name="Vo A."/>
            <person name="Wangchuk T."/>
            <person name="Wangdi T."/>
            <person name="Weiand M."/>
            <person name="Wilkinson J."/>
            <person name="Wilson A."/>
            <person name="Yadav S."/>
            <person name="Young G."/>
            <person name="Yu Q."/>
            <person name="Zembek L."/>
            <person name="Zhong D."/>
            <person name="Zimmer A."/>
            <person name="Zwirko Z."/>
            <person name="Jaffe D.B."/>
            <person name="Alvarez P."/>
            <person name="Brockman W."/>
            <person name="Butler J."/>
            <person name="Chin C."/>
            <person name="Gnerre S."/>
            <person name="MacCallum I."/>
            <person name="Graves J.A."/>
            <person name="Ponting C.P."/>
            <person name="Breen M."/>
            <person name="Samollow P.B."/>
            <person name="Lander E.S."/>
            <person name="Lindblad-Toh K."/>
        </authorList>
    </citation>
    <scope>NUCLEOTIDE SEQUENCE [LARGE SCALE GENOMIC DNA]</scope>
</reference>
<dbReference type="GO" id="GO:0051011">
    <property type="term" value="F:microtubule minus-end binding"/>
    <property type="evidence" value="ECO:0000318"/>
    <property type="project" value="GO_Central"/>
</dbReference>
<feature type="region of interest" description="Disordered" evidence="1">
    <location>
        <begin position="219"/>
        <end position="292"/>
    </location>
</feature>
<proteinExistence type="predicted"/>
<dbReference type="GO" id="GO:0051225">
    <property type="term" value="P:spindle assembly"/>
    <property type="evidence" value="ECO:0000318"/>
    <property type="project" value="GO_Central"/>
</dbReference>
<dbReference type="STRING" id="13616.ENSMODP00000040527"/>
<organism evidence="2 3">
    <name type="scientific">Monodelphis domestica</name>
    <name type="common">Gray short-tailed opossum</name>
    <dbReference type="NCBI Taxonomy" id="13616"/>
    <lineage>
        <taxon>Eukaryota</taxon>
        <taxon>Metazoa</taxon>
        <taxon>Chordata</taxon>
        <taxon>Craniata</taxon>
        <taxon>Vertebrata</taxon>
        <taxon>Euteleostomi</taxon>
        <taxon>Mammalia</taxon>
        <taxon>Metatheria</taxon>
        <taxon>Didelphimorphia</taxon>
        <taxon>Didelphidae</taxon>
        <taxon>Monodelphis</taxon>
    </lineage>
</organism>
<dbReference type="FunCoup" id="K7E425">
    <property type="interactions" value="97"/>
</dbReference>
<dbReference type="Ensembl" id="ENSMODT00000043633.2">
    <property type="protein sequence ID" value="ENSMODP00000040527.2"/>
    <property type="gene ID" value="ENSMODG00000029017.2"/>
</dbReference>
<keyword evidence="3" id="KW-1185">Reference proteome</keyword>
<dbReference type="PANTHER" id="PTHR14352">
    <property type="entry name" value="HAUS AUGMIN-LIKE COMPLEX SUBUNIT 7"/>
    <property type="match status" value="1"/>
</dbReference>
<name>K7E425_MONDO</name>
<evidence type="ECO:0000256" key="1">
    <source>
        <dbReference type="SAM" id="MobiDB-lite"/>
    </source>
</evidence>
<protein>
    <submittedName>
        <fullName evidence="2">Uncharacterized protein</fullName>
    </submittedName>
</protein>
<dbReference type="Bgee" id="ENSMODG00000029017">
    <property type="expression patterns" value="Expressed in spermatid and 19 other cell types or tissues"/>
</dbReference>
<feature type="compositionally biased region" description="Polar residues" evidence="1">
    <location>
        <begin position="259"/>
        <end position="274"/>
    </location>
</feature>